<keyword evidence="18 19" id="KW-0407">Ion channel</keyword>
<keyword evidence="12 19" id="KW-1133">Transmembrane helix</keyword>
<feature type="region of interest" description="Disordered" evidence="20">
    <location>
        <begin position="1782"/>
        <end position="1833"/>
    </location>
</feature>
<evidence type="ECO:0000256" key="3">
    <source>
        <dbReference type="ARBA" id="ARBA00004651"/>
    </source>
</evidence>
<evidence type="ECO:0000256" key="16">
    <source>
        <dbReference type="ARBA" id="ARBA00023163"/>
    </source>
</evidence>
<dbReference type="InterPro" id="IPR000990">
    <property type="entry name" value="Innexin"/>
</dbReference>
<evidence type="ECO:0000256" key="2">
    <source>
        <dbReference type="ARBA" id="ARBA00004610"/>
    </source>
</evidence>
<evidence type="ECO:0000256" key="14">
    <source>
        <dbReference type="ARBA" id="ARBA00023065"/>
    </source>
</evidence>
<feature type="domain" description="Phosphofurin acidic cluster sorting protein 1/2 C-terminal" evidence="21">
    <location>
        <begin position="416"/>
        <end position="821"/>
    </location>
</feature>
<evidence type="ECO:0000256" key="5">
    <source>
        <dbReference type="ARBA" id="ARBA00008590"/>
    </source>
</evidence>
<dbReference type="InterPro" id="IPR057541">
    <property type="entry name" value="PACS1/2_N"/>
</dbReference>
<comment type="similarity">
    <text evidence="19">Belongs to the pannexin family.</text>
</comment>
<feature type="region of interest" description="Disordered" evidence="20">
    <location>
        <begin position="644"/>
        <end position="679"/>
    </location>
</feature>
<keyword evidence="14 19" id="KW-0406">Ion transport</keyword>
<evidence type="ECO:0000256" key="1">
    <source>
        <dbReference type="ARBA" id="ARBA00004123"/>
    </source>
</evidence>
<comment type="similarity">
    <text evidence="5">Belongs to the PACS family.</text>
</comment>
<evidence type="ECO:0000256" key="8">
    <source>
        <dbReference type="ARBA" id="ARBA00022553"/>
    </source>
</evidence>
<evidence type="ECO:0000256" key="6">
    <source>
        <dbReference type="ARBA" id="ARBA00022448"/>
    </source>
</evidence>
<dbReference type="Pfam" id="PF25332">
    <property type="entry name" value="C2_PACS_N"/>
    <property type="match status" value="1"/>
</dbReference>
<keyword evidence="10" id="KW-0303">Gap junction</keyword>
<dbReference type="GO" id="GO:0016592">
    <property type="term" value="C:mediator complex"/>
    <property type="evidence" value="ECO:0007669"/>
    <property type="project" value="InterPro"/>
</dbReference>
<reference evidence="23" key="1">
    <citation type="submission" date="2020-10" db="EMBL/GenBank/DDBJ databases">
        <authorList>
            <person name="Kikuchi T."/>
        </authorList>
    </citation>
    <scope>NUCLEOTIDE SEQUENCE</scope>
    <source>
        <strain evidence="23">NKZ352</strain>
    </source>
</reference>
<feature type="compositionally biased region" description="Polar residues" evidence="20">
    <location>
        <begin position="1814"/>
        <end position="1833"/>
    </location>
</feature>
<keyword evidence="9 19" id="KW-0812">Transmembrane</keyword>
<dbReference type="GO" id="GO:0072659">
    <property type="term" value="P:protein localization to plasma membrane"/>
    <property type="evidence" value="ECO:0007669"/>
    <property type="project" value="TreeGrafter"/>
</dbReference>
<feature type="transmembrane region" description="Helical" evidence="19">
    <location>
        <begin position="1485"/>
        <end position="1511"/>
    </location>
</feature>
<dbReference type="GO" id="GO:0005921">
    <property type="term" value="C:gap junction"/>
    <property type="evidence" value="ECO:0007669"/>
    <property type="project" value="UniProtKB-SubCell"/>
</dbReference>
<dbReference type="EMBL" id="CAJGYM010000039">
    <property type="protein sequence ID" value="CAD6193850.1"/>
    <property type="molecule type" value="Genomic_DNA"/>
</dbReference>
<keyword evidence="11" id="KW-0965">Cell junction</keyword>
<evidence type="ECO:0000256" key="18">
    <source>
        <dbReference type="ARBA" id="ARBA00023303"/>
    </source>
</evidence>
<evidence type="ECO:0000313" key="23">
    <source>
        <dbReference type="EMBL" id="CAD6193850.1"/>
    </source>
</evidence>
<evidence type="ECO:0000256" key="13">
    <source>
        <dbReference type="ARBA" id="ARBA00023015"/>
    </source>
</evidence>
<evidence type="ECO:0000259" key="21">
    <source>
        <dbReference type="Pfam" id="PF10254"/>
    </source>
</evidence>
<dbReference type="InterPro" id="IPR021627">
    <property type="entry name" value="Mediator_Med27"/>
</dbReference>
<dbReference type="GO" id="GO:0034220">
    <property type="term" value="P:monoatomic ion transmembrane transport"/>
    <property type="evidence" value="ECO:0007669"/>
    <property type="project" value="UniProtKB-KW"/>
</dbReference>
<dbReference type="Pfam" id="PF10254">
    <property type="entry name" value="Pacs-1"/>
    <property type="match status" value="1"/>
</dbReference>
<dbReference type="PRINTS" id="PR01262">
    <property type="entry name" value="INNEXIN"/>
</dbReference>
<name>A0A8S1HKS2_9PELO</name>
<comment type="function">
    <text evidence="19">Structural component of the gap junctions.</text>
</comment>
<gene>
    <name evidence="19" type="primary">inx</name>
    <name evidence="23" type="ORF">CAUJ_LOCUS9769</name>
</gene>
<evidence type="ECO:0000256" key="20">
    <source>
        <dbReference type="SAM" id="MobiDB-lite"/>
    </source>
</evidence>
<evidence type="ECO:0000256" key="15">
    <source>
        <dbReference type="ARBA" id="ARBA00023136"/>
    </source>
</evidence>
<dbReference type="PROSITE" id="PS51013">
    <property type="entry name" value="PANNEXIN"/>
    <property type="match status" value="1"/>
</dbReference>
<keyword evidence="8" id="KW-0597">Phosphoprotein</keyword>
<evidence type="ECO:0000256" key="19">
    <source>
        <dbReference type="RuleBase" id="RU010713"/>
    </source>
</evidence>
<comment type="caution">
    <text evidence="23">The sequence shown here is derived from an EMBL/GenBank/DDBJ whole genome shotgun (WGS) entry which is preliminary data.</text>
</comment>
<dbReference type="InterPro" id="IPR019381">
    <property type="entry name" value="PACS1/2_C"/>
</dbReference>
<evidence type="ECO:0000256" key="17">
    <source>
        <dbReference type="ARBA" id="ARBA00023242"/>
    </source>
</evidence>
<evidence type="ECO:0000256" key="11">
    <source>
        <dbReference type="ARBA" id="ARBA00022949"/>
    </source>
</evidence>
<accession>A0A8S1HKS2</accession>
<proteinExistence type="inferred from homology"/>
<comment type="similarity">
    <text evidence="4">Belongs to the Mediator complex subunit 27 family.</text>
</comment>
<evidence type="ECO:0000256" key="10">
    <source>
        <dbReference type="ARBA" id="ARBA00022868"/>
    </source>
</evidence>
<protein>
    <recommendedName>
        <fullName evidence="19">Innexin</fullName>
    </recommendedName>
</protein>
<comment type="subcellular location">
    <subcellularLocation>
        <location evidence="2">Cell junction</location>
        <location evidence="2">Gap junction</location>
    </subcellularLocation>
    <subcellularLocation>
        <location evidence="3 19">Cell membrane</location>
        <topology evidence="3 19">Multi-pass membrane protein</topology>
    </subcellularLocation>
    <subcellularLocation>
        <location evidence="1">Nucleus</location>
    </subcellularLocation>
</comment>
<feature type="region of interest" description="Disordered" evidence="20">
    <location>
        <begin position="847"/>
        <end position="867"/>
    </location>
</feature>
<evidence type="ECO:0000256" key="12">
    <source>
        <dbReference type="ARBA" id="ARBA00022989"/>
    </source>
</evidence>
<keyword evidence="15 19" id="KW-0472">Membrane</keyword>
<comment type="caution">
    <text evidence="19">Lacks conserved residue(s) required for the propagation of feature annotation.</text>
</comment>
<evidence type="ECO:0000259" key="22">
    <source>
        <dbReference type="Pfam" id="PF25332"/>
    </source>
</evidence>
<feature type="domain" description="Phosphofurin acidic cluster sorting protein 1/2 N-terminal C2" evidence="22">
    <location>
        <begin position="1"/>
        <end position="169"/>
    </location>
</feature>
<evidence type="ECO:0000256" key="9">
    <source>
        <dbReference type="ARBA" id="ARBA00022692"/>
    </source>
</evidence>
<feature type="transmembrane region" description="Helical" evidence="19">
    <location>
        <begin position="1591"/>
        <end position="1614"/>
    </location>
</feature>
<evidence type="ECO:0000313" key="24">
    <source>
        <dbReference type="Proteomes" id="UP000835052"/>
    </source>
</evidence>
<evidence type="ECO:0000256" key="4">
    <source>
        <dbReference type="ARBA" id="ARBA00008048"/>
    </source>
</evidence>
<feature type="compositionally biased region" description="Acidic residues" evidence="20">
    <location>
        <begin position="185"/>
        <end position="204"/>
    </location>
</feature>
<evidence type="ECO:0000256" key="7">
    <source>
        <dbReference type="ARBA" id="ARBA00022475"/>
    </source>
</evidence>
<dbReference type="PANTHER" id="PTHR13280">
    <property type="entry name" value="PHOSPHOFURIN ACIDIC CLUSTER SORTING PROTEIN"/>
    <property type="match status" value="1"/>
</dbReference>
<dbReference type="Pfam" id="PF11571">
    <property type="entry name" value="Med27"/>
    <property type="match status" value="1"/>
</dbReference>
<keyword evidence="24" id="KW-1185">Reference proteome</keyword>
<keyword evidence="13" id="KW-0805">Transcription regulation</keyword>
<keyword evidence="6 19" id="KW-0813">Transport</keyword>
<keyword evidence="7" id="KW-1003">Cell membrane</keyword>
<sequence>MRLFATWDVDRTTPSTVQRVFNMSVNRIVLDGVPSQVQSIVITAKLSESKRGRNLRTNDILIVPDHGRVDLDCDLSFSIQYPHFLKRKANCLQILIQRRRKYKNRLPGGFKTLAGGVINLTQVLQQGGLREITLWPAGSELQQKNANKPGLVQSVGRLILTSCHSQAVDQTDDRERVHNKKAEGAESEDDSDSDYDDMPMDSDLNEPGSARSDRRKLSRLIRRFKVPDDAQVAAEVASTSEARPPTKQELEALFEELSDFSDSGPEMVGDDVSIGSNPRPGLQPFFTRSREVLPAIYDREVDVSESEGEAEDACWSSETDNAKEKENHNNCHHEMYQANSGVGSYNGETASGQKSEGVQTPHKSLAMRVLSSGSAPSSAPMTSAVTHSYTMTSLSGQTPKSSVPTVDVTRGTSFSDKLSSLLDSDLSRHGDVVWISGALENCFLPSLTSSLPLVICTSSQNIRQTIVHIVNKIQNFCNSNSANPPLTWVGIIGGDRMFSQVLRVYVDCLAHKSSANWLQYLRFAPLPSTNSLLAKLIEGLDPHLDNLCRDFWDRWPDLSQPERSAVISRLAGWHQNSSATRVNLPIGEALLQLSSERISDREPEGGRIFIPFLCEVRVAINDAATVEEDLSSFASTSAQALVSPASRVNVDDRESSSASRDPNFLVSSSPPHSPHSRGNDVRELSLDYWINSGIVSLHSTPNLDGYMSTGGGTPSSKKDMGKYTTKSSFKSLLVSRILSGGFLSLTYVKEKRKEKMLQKLGMKKGQKAENESAPVQVSSICRMLCSASGKHSELNVLVDGVPYTGIRYFQTSPHWQTHVKAWMLMSARNGHSNDYELALQEEIENSPLRSDATDGSQPPAVEKVDGKARILRPQRASSPPLPHAALQTRPSLRVQSSQQLNVQPSVQQQNVQPSGHQLYRISQGNIIVHQPSHQNSQKEHPQTSLVNPGNPIRAPLNSLLQRKGNQKAVTEAVYIESSRKLLFQLRLAARKAFNLTTAPKETEKDKIREHYMTVQNIFQQLESLALAPVRVDSSAPRFAKVYNLMGKHVKDEPAGLVDENANQLFEDISKISSHQLRAASAQEALRAEGVRPVIHRSSLAQPRHFSARSPHEIHKQFIHCLYNVMQKEKSSSTSNSLTNVLQNNTHPNLETIFEVRFGFRRLRVFVEQLKAVLMVRSGDIVDISIGACREKLLDTNGIRPSAHECYRQISGSARAKLVGGAFSRLQSTTSFSLINVYLNYYVSCFTKKCIVCGKVMRDFAPPTRVILARATLGEMKGILWERGFPPLAVEFYESMRVCFASGKMVLAAVLSMLRYVGGSDDRDFVDRLHSYFTCNILIGLAVLVSFKQFGGKPVECLVPDMFSSSWEQYAENYCWASDTYYVPIGEAVAGLGDAERRQRKISYYQWVPFFLLMEAACFRLPSLLWRYLSGHSGIKIHEIVKLSSDPNNIKPDIKRANIRSLTVHLQGALRFHRRLQKKQIRPHKIFWAFNLPYSAFFVTSMYLCTKFFYLANVCTQLLLMNKFLETDKYEWYGFGALVDLLNGTTWLQSGVFPRVSLCDFDVRVMGNVQEHTIQCVLIINIFNEKIFILLWFWYLALVFFTFGSFMYWMSVSIFGSLSRRFIIRHLEMSEISFDSTEEGAVEKVRKFIDNYLKSDGVFVIRMMTLQSGVIFGTDLVQELWKNFYGSEQQLKRSNSMPGMEHDGELATEQTWGWPPPPPPAHPYHRQNLKNANALRWRRALGANTDNAMVTQDLLEKLVPPKDSDNAATRNALLRQPRTVAVGYEDAESREGIQPPAFVSVRDLPQPAEPKPPTGVSTFKPSSEVPQRRLSLQK</sequence>
<keyword evidence="17" id="KW-0539">Nucleus</keyword>
<dbReference type="PANTHER" id="PTHR13280:SF17">
    <property type="entry name" value="KRUEPPEL TARGET AT 95D, ISOFORM A"/>
    <property type="match status" value="1"/>
</dbReference>
<dbReference type="Proteomes" id="UP000835052">
    <property type="component" value="Unassembled WGS sequence"/>
</dbReference>
<dbReference type="OrthoDB" id="28829at2759"/>
<organism evidence="23 24">
    <name type="scientific">Caenorhabditis auriculariae</name>
    <dbReference type="NCBI Taxonomy" id="2777116"/>
    <lineage>
        <taxon>Eukaryota</taxon>
        <taxon>Metazoa</taxon>
        <taxon>Ecdysozoa</taxon>
        <taxon>Nematoda</taxon>
        <taxon>Chromadorea</taxon>
        <taxon>Rhabditida</taxon>
        <taxon>Rhabditina</taxon>
        <taxon>Rhabditomorpha</taxon>
        <taxon>Rhabditoidea</taxon>
        <taxon>Rhabditidae</taxon>
        <taxon>Peloderinae</taxon>
        <taxon>Caenorhabditis</taxon>
    </lineage>
</organism>
<keyword evidence="16" id="KW-0804">Transcription</keyword>
<feature type="region of interest" description="Disordered" evidence="20">
    <location>
        <begin position="166"/>
        <end position="216"/>
    </location>
</feature>
<dbReference type="Pfam" id="PF00876">
    <property type="entry name" value="Innexin"/>
    <property type="match status" value="1"/>
</dbReference>
<dbReference type="GO" id="GO:0005886">
    <property type="term" value="C:plasma membrane"/>
    <property type="evidence" value="ECO:0007669"/>
    <property type="project" value="UniProtKB-SubCell"/>
</dbReference>
<feature type="compositionally biased region" description="Basic and acidic residues" evidence="20">
    <location>
        <begin position="171"/>
        <end position="184"/>
    </location>
</feature>